<proteinExistence type="predicted"/>
<gene>
    <name evidence="1" type="ORF">E3N88_07181</name>
</gene>
<dbReference type="EMBL" id="SZYD01000003">
    <property type="protein sequence ID" value="KAD6796285.1"/>
    <property type="molecule type" value="Genomic_DNA"/>
</dbReference>
<reference evidence="1 2" key="1">
    <citation type="submission" date="2019-05" db="EMBL/GenBank/DDBJ databases">
        <title>Mikania micrantha, genome provides insights into the molecular mechanism of rapid growth.</title>
        <authorList>
            <person name="Liu B."/>
        </authorList>
    </citation>
    <scope>NUCLEOTIDE SEQUENCE [LARGE SCALE GENOMIC DNA]</scope>
    <source>
        <strain evidence="1">NLD-2019</strain>
        <tissue evidence="1">Leaf</tissue>
    </source>
</reference>
<keyword evidence="2" id="KW-1185">Reference proteome</keyword>
<name>A0A5N6PSW9_9ASTR</name>
<dbReference type="Proteomes" id="UP000326396">
    <property type="component" value="Linkage Group LG11"/>
</dbReference>
<accession>A0A5N6PSW9</accession>
<evidence type="ECO:0000313" key="2">
    <source>
        <dbReference type="Proteomes" id="UP000326396"/>
    </source>
</evidence>
<organism evidence="1 2">
    <name type="scientific">Mikania micrantha</name>
    <name type="common">bitter vine</name>
    <dbReference type="NCBI Taxonomy" id="192012"/>
    <lineage>
        <taxon>Eukaryota</taxon>
        <taxon>Viridiplantae</taxon>
        <taxon>Streptophyta</taxon>
        <taxon>Embryophyta</taxon>
        <taxon>Tracheophyta</taxon>
        <taxon>Spermatophyta</taxon>
        <taxon>Magnoliopsida</taxon>
        <taxon>eudicotyledons</taxon>
        <taxon>Gunneridae</taxon>
        <taxon>Pentapetalae</taxon>
        <taxon>asterids</taxon>
        <taxon>campanulids</taxon>
        <taxon>Asterales</taxon>
        <taxon>Asteraceae</taxon>
        <taxon>Asteroideae</taxon>
        <taxon>Heliantheae alliance</taxon>
        <taxon>Eupatorieae</taxon>
        <taxon>Mikania</taxon>
    </lineage>
</organism>
<protein>
    <submittedName>
        <fullName evidence="1">Uncharacterized protein</fullName>
    </submittedName>
</protein>
<sequence length="93" mass="10136">MGSKVTLPFKGLPKAQVNQANVTFLTAPRQPVARACFQCGDPNHFINVFPLKANNNNIVVAPKNQVNQGARGRVFNVNANLDQDNNEGENYAV</sequence>
<comment type="caution">
    <text evidence="1">The sequence shown here is derived from an EMBL/GenBank/DDBJ whole genome shotgun (WGS) entry which is preliminary data.</text>
</comment>
<evidence type="ECO:0000313" key="1">
    <source>
        <dbReference type="EMBL" id="KAD6796285.1"/>
    </source>
</evidence>
<dbReference type="AlphaFoldDB" id="A0A5N6PSW9"/>